<protein>
    <submittedName>
        <fullName evidence="1">Uncharacterized protein</fullName>
    </submittedName>
</protein>
<evidence type="ECO:0000313" key="1">
    <source>
        <dbReference type="EMBL" id="SBP19679.1"/>
    </source>
</evidence>
<dbReference type="EMBL" id="HADW01018279">
    <property type="protein sequence ID" value="SBP19679.1"/>
    <property type="molecule type" value="Transcribed_RNA"/>
</dbReference>
<organism evidence="1">
    <name type="scientific">Iconisemion striatum</name>
    <dbReference type="NCBI Taxonomy" id="60296"/>
    <lineage>
        <taxon>Eukaryota</taxon>
        <taxon>Metazoa</taxon>
        <taxon>Chordata</taxon>
        <taxon>Craniata</taxon>
        <taxon>Vertebrata</taxon>
        <taxon>Euteleostomi</taxon>
        <taxon>Actinopterygii</taxon>
        <taxon>Neopterygii</taxon>
        <taxon>Teleostei</taxon>
        <taxon>Neoteleostei</taxon>
        <taxon>Acanthomorphata</taxon>
        <taxon>Ovalentaria</taxon>
        <taxon>Atherinomorphae</taxon>
        <taxon>Cyprinodontiformes</taxon>
        <taxon>Nothobranchiidae</taxon>
        <taxon>Iconisemion</taxon>
    </lineage>
</organism>
<reference evidence="1" key="2">
    <citation type="submission" date="2016-06" db="EMBL/GenBank/DDBJ databases">
        <title>The genome of a short-lived fish provides insights into sex chromosome evolution and the genetic control of aging.</title>
        <authorList>
            <person name="Reichwald K."/>
            <person name="Felder M."/>
            <person name="Petzold A."/>
            <person name="Koch P."/>
            <person name="Groth M."/>
            <person name="Platzer M."/>
        </authorList>
    </citation>
    <scope>NUCLEOTIDE SEQUENCE</scope>
    <source>
        <tissue evidence="1">Brain</tissue>
    </source>
</reference>
<dbReference type="AlphaFoldDB" id="A0A1A7XPB3"/>
<reference evidence="1" key="1">
    <citation type="submission" date="2016-05" db="EMBL/GenBank/DDBJ databases">
        <authorList>
            <person name="Lavstsen T."/>
            <person name="Jespersen J.S."/>
        </authorList>
    </citation>
    <scope>NUCLEOTIDE SEQUENCE</scope>
    <source>
        <tissue evidence="1">Brain</tissue>
    </source>
</reference>
<accession>A0A1A7XPB3</accession>
<name>A0A1A7XPB3_9TELE</name>
<gene>
    <name evidence="1" type="primary">SATL1</name>
</gene>
<feature type="non-terminal residue" evidence="1">
    <location>
        <position position="49"/>
    </location>
</feature>
<sequence length="49" mass="5774">MAKPAGGVAKTRHVIWYWLGMCIGKNLTIRYWGDDTIYRYIAIHSARRY</sequence>
<proteinExistence type="predicted"/>